<reference evidence="1" key="1">
    <citation type="submission" date="2019-08" db="EMBL/GenBank/DDBJ databases">
        <authorList>
            <person name="Kucharzyk K."/>
            <person name="Murdoch R.W."/>
            <person name="Higgins S."/>
            <person name="Loffler F."/>
        </authorList>
    </citation>
    <scope>NUCLEOTIDE SEQUENCE</scope>
</reference>
<organism evidence="1">
    <name type="scientific">bioreactor metagenome</name>
    <dbReference type="NCBI Taxonomy" id="1076179"/>
    <lineage>
        <taxon>unclassified sequences</taxon>
        <taxon>metagenomes</taxon>
        <taxon>ecological metagenomes</taxon>
    </lineage>
</organism>
<gene>
    <name evidence="1" type="ORF">SDC9_19249</name>
</gene>
<dbReference type="AlphaFoldDB" id="A0A644U392"/>
<name>A0A644U392_9ZZZZ</name>
<protein>
    <submittedName>
        <fullName evidence="1">Uncharacterized protein</fullName>
    </submittedName>
</protein>
<dbReference type="EMBL" id="VSSQ01000073">
    <property type="protein sequence ID" value="MPL73449.1"/>
    <property type="molecule type" value="Genomic_DNA"/>
</dbReference>
<evidence type="ECO:0000313" key="1">
    <source>
        <dbReference type="EMBL" id="MPL73449.1"/>
    </source>
</evidence>
<comment type="caution">
    <text evidence="1">The sequence shown here is derived from an EMBL/GenBank/DDBJ whole genome shotgun (WGS) entry which is preliminary data.</text>
</comment>
<proteinExistence type="predicted"/>
<accession>A0A644U392</accession>
<sequence length="57" mass="6400">MNIYNLNVNSAYSYQPADLTGDGFVDFVDLIMDYNNNVNGIGMNTPQNPAKRPMQSR</sequence>